<evidence type="ECO:0000313" key="3">
    <source>
        <dbReference type="Proteomes" id="UP001642464"/>
    </source>
</evidence>
<organism evidence="2 3">
    <name type="scientific">Durusdinium trenchii</name>
    <dbReference type="NCBI Taxonomy" id="1381693"/>
    <lineage>
        <taxon>Eukaryota</taxon>
        <taxon>Sar</taxon>
        <taxon>Alveolata</taxon>
        <taxon>Dinophyceae</taxon>
        <taxon>Suessiales</taxon>
        <taxon>Symbiodiniaceae</taxon>
        <taxon>Durusdinium</taxon>
    </lineage>
</organism>
<sequence>LVVLLERSLLQELHWLQHLATEENERPPTETSTMTGASSSSRSFRLQLVDCLIDVPSDALSRQWPCSSPNGLAVPTPPPKERTLDTEQWRLVLSLARVDLRIRSQAQKTAQRSLLLRCGRIQGYLSDHPANLSQLELWSESTGEFLSSMGFAPILEISSASCSAGKASQPAYLGQLGGASAVPVEGRLLEGHTSPRPVEGQLLDSRPSARPDASPTVRSGAPWRDIRGRDVVLLTALEGTVPSEKVLGASARKRGPKNQQLEPVQPLRARRVANSEPFELVDELYRSPEPTLRVTEV</sequence>
<name>A0ABP0JNE0_9DINO</name>
<keyword evidence="3" id="KW-1185">Reference proteome</keyword>
<dbReference type="Proteomes" id="UP001642464">
    <property type="component" value="Unassembled WGS sequence"/>
</dbReference>
<evidence type="ECO:0000313" key="2">
    <source>
        <dbReference type="EMBL" id="CAK9015878.1"/>
    </source>
</evidence>
<accession>A0ABP0JNE0</accession>
<evidence type="ECO:0000256" key="1">
    <source>
        <dbReference type="SAM" id="MobiDB-lite"/>
    </source>
</evidence>
<protein>
    <submittedName>
        <fullName evidence="2">Uncharacterized protein</fullName>
    </submittedName>
</protein>
<reference evidence="2 3" key="1">
    <citation type="submission" date="2024-02" db="EMBL/GenBank/DDBJ databases">
        <authorList>
            <person name="Chen Y."/>
            <person name="Shah S."/>
            <person name="Dougan E. K."/>
            <person name="Thang M."/>
            <person name="Chan C."/>
        </authorList>
    </citation>
    <scope>NUCLEOTIDE SEQUENCE [LARGE SCALE GENOMIC DNA]</scope>
</reference>
<gene>
    <name evidence="2" type="ORF">SCF082_LOCUS12942</name>
</gene>
<proteinExistence type="predicted"/>
<dbReference type="EMBL" id="CAXAMM010007947">
    <property type="protein sequence ID" value="CAK9015878.1"/>
    <property type="molecule type" value="Genomic_DNA"/>
</dbReference>
<comment type="caution">
    <text evidence="2">The sequence shown here is derived from an EMBL/GenBank/DDBJ whole genome shotgun (WGS) entry which is preliminary data.</text>
</comment>
<feature type="region of interest" description="Disordered" evidence="1">
    <location>
        <begin position="190"/>
        <end position="222"/>
    </location>
</feature>
<feature type="non-terminal residue" evidence="2">
    <location>
        <position position="1"/>
    </location>
</feature>